<accession>A0A917TW04</accession>
<feature type="transmembrane region" description="Helical" evidence="1">
    <location>
        <begin position="154"/>
        <end position="174"/>
    </location>
</feature>
<evidence type="ECO:0000313" key="2">
    <source>
        <dbReference type="EMBL" id="GGM40784.1"/>
    </source>
</evidence>
<proteinExistence type="predicted"/>
<keyword evidence="3" id="KW-1185">Reference proteome</keyword>
<dbReference type="AlphaFoldDB" id="A0A917TW04"/>
<keyword evidence="1" id="KW-0472">Membrane</keyword>
<dbReference type="RefSeq" id="WP_117156919.1">
    <property type="nucleotide sequence ID" value="NZ_BMLG01000024.1"/>
</dbReference>
<protein>
    <submittedName>
        <fullName evidence="2">Uncharacterized protein</fullName>
    </submittedName>
</protein>
<feature type="transmembrane region" description="Helical" evidence="1">
    <location>
        <begin position="55"/>
        <end position="75"/>
    </location>
</feature>
<reference evidence="2" key="1">
    <citation type="journal article" date="2014" name="Int. J. Syst. Evol. Microbiol.">
        <title>Complete genome sequence of Corynebacterium casei LMG S-19264T (=DSM 44701T), isolated from a smear-ripened cheese.</title>
        <authorList>
            <consortium name="US DOE Joint Genome Institute (JGI-PGF)"/>
            <person name="Walter F."/>
            <person name="Albersmeier A."/>
            <person name="Kalinowski J."/>
            <person name="Ruckert C."/>
        </authorList>
    </citation>
    <scope>NUCLEOTIDE SEQUENCE</scope>
    <source>
        <strain evidence="2">CGMCC 1.6333</strain>
    </source>
</reference>
<evidence type="ECO:0000256" key="1">
    <source>
        <dbReference type="SAM" id="Phobius"/>
    </source>
</evidence>
<comment type="caution">
    <text evidence="2">The sequence shown here is derived from an EMBL/GenBank/DDBJ whole genome shotgun (WGS) entry which is preliminary data.</text>
</comment>
<dbReference type="EMBL" id="BMLG01000024">
    <property type="protein sequence ID" value="GGM40784.1"/>
    <property type="molecule type" value="Genomic_DNA"/>
</dbReference>
<reference evidence="2" key="2">
    <citation type="submission" date="2020-09" db="EMBL/GenBank/DDBJ databases">
        <authorList>
            <person name="Sun Q."/>
            <person name="Zhou Y."/>
        </authorList>
    </citation>
    <scope>NUCLEOTIDE SEQUENCE</scope>
    <source>
        <strain evidence="2">CGMCC 1.6333</strain>
    </source>
</reference>
<organism evidence="2 3">
    <name type="scientific">Paraliobacillus quinghaiensis</name>
    <dbReference type="NCBI Taxonomy" id="470815"/>
    <lineage>
        <taxon>Bacteria</taxon>
        <taxon>Bacillati</taxon>
        <taxon>Bacillota</taxon>
        <taxon>Bacilli</taxon>
        <taxon>Bacillales</taxon>
        <taxon>Bacillaceae</taxon>
        <taxon>Paraliobacillus</taxon>
    </lineage>
</organism>
<name>A0A917TW04_9BACI</name>
<keyword evidence="1" id="KW-1133">Transmembrane helix</keyword>
<keyword evidence="1" id="KW-0812">Transmembrane</keyword>
<gene>
    <name evidence="2" type="ORF">GCM10011351_28740</name>
</gene>
<dbReference type="OrthoDB" id="2596219at2"/>
<dbReference type="Proteomes" id="UP000618460">
    <property type="component" value="Unassembled WGS sequence"/>
</dbReference>
<feature type="transmembrane region" description="Helical" evidence="1">
    <location>
        <begin position="12"/>
        <end position="43"/>
    </location>
</feature>
<feature type="transmembrane region" description="Helical" evidence="1">
    <location>
        <begin position="87"/>
        <end position="108"/>
    </location>
</feature>
<evidence type="ECO:0000313" key="3">
    <source>
        <dbReference type="Proteomes" id="UP000618460"/>
    </source>
</evidence>
<sequence length="182" mass="20411">MREAFHKMFWGFLFVLLEIHIIVVDILPDPIGYILIILGLAWFRESYNEAKKAHQFAIVLTVLSIPSVFISQQAVNQIGTFGSASGTYGFIMQALNLILVFMVFQLLLKVADQAGENELVRGTTILFKMYMTVMILALILPIFTVGVVNPVFTSLVVVITLLALVLEIVYLVWLRKFSKLGG</sequence>
<feature type="transmembrane region" description="Helical" evidence="1">
    <location>
        <begin position="129"/>
        <end position="148"/>
    </location>
</feature>